<keyword evidence="7" id="KW-0346">Stress response</keyword>
<dbReference type="InterPro" id="IPR038570">
    <property type="entry name" value="HicA_sf"/>
</dbReference>
<keyword evidence="2" id="KW-1277">Toxin-antitoxin system</keyword>
<comment type="caution">
    <text evidence="8">The sequence shown here is derived from an EMBL/GenBank/DDBJ whole genome shotgun (WGS) entry which is preliminary data.</text>
</comment>
<comment type="similarity">
    <text evidence="1">Belongs to the HicA mRNA interferase family.</text>
</comment>
<dbReference type="InterPro" id="IPR012933">
    <property type="entry name" value="HicA_mRNA_interferase"/>
</dbReference>
<keyword evidence="9" id="KW-1185">Reference proteome</keyword>
<proteinExistence type="inferred from homology"/>
<gene>
    <name evidence="8" type="ORF">V8Q02_19765</name>
</gene>
<organism evidence="8 9">
    <name type="scientific">Rhizobium aouanii</name>
    <dbReference type="NCBI Taxonomy" id="3118145"/>
    <lineage>
        <taxon>Bacteria</taxon>
        <taxon>Pseudomonadati</taxon>
        <taxon>Pseudomonadota</taxon>
        <taxon>Alphaproteobacteria</taxon>
        <taxon>Hyphomicrobiales</taxon>
        <taxon>Rhizobiaceae</taxon>
        <taxon>Rhizobium/Agrobacterium group</taxon>
        <taxon>Rhizobium</taxon>
    </lineage>
</organism>
<dbReference type="EMBL" id="JBAMYC010000011">
    <property type="protein sequence ID" value="MEI1250217.1"/>
    <property type="molecule type" value="Genomic_DNA"/>
</dbReference>
<name>A0ABU8CMZ0_9HYPH</name>
<dbReference type="Gene3D" id="3.30.920.30">
    <property type="entry name" value="Hypothetical protein"/>
    <property type="match status" value="1"/>
</dbReference>
<keyword evidence="3" id="KW-0540">Nuclease</keyword>
<evidence type="ECO:0000256" key="3">
    <source>
        <dbReference type="ARBA" id="ARBA00022722"/>
    </source>
</evidence>
<dbReference type="Pfam" id="PF07927">
    <property type="entry name" value="HicA_toxin"/>
    <property type="match status" value="1"/>
</dbReference>
<evidence type="ECO:0000256" key="5">
    <source>
        <dbReference type="ARBA" id="ARBA00022801"/>
    </source>
</evidence>
<evidence type="ECO:0000256" key="2">
    <source>
        <dbReference type="ARBA" id="ARBA00022649"/>
    </source>
</evidence>
<reference evidence="8 9" key="1">
    <citation type="submission" date="2024-01" db="EMBL/GenBank/DDBJ databases">
        <title>Draft genome sequences of three bacterial strains isolated from Acacia saligna represent a potential new species within the genus Rhizobium.</title>
        <authorList>
            <person name="Tambong J.T."/>
            <person name="Mnasri B."/>
        </authorList>
    </citation>
    <scope>NUCLEOTIDE SEQUENCE [LARGE SCALE GENOMIC DNA]</scope>
    <source>
        <strain evidence="8 9">1AS12I</strain>
    </source>
</reference>
<dbReference type="Proteomes" id="UP001531129">
    <property type="component" value="Unassembled WGS sequence"/>
</dbReference>
<protein>
    <submittedName>
        <fullName evidence="8">Type II toxin-antitoxin system HicA family toxin</fullName>
    </submittedName>
</protein>
<evidence type="ECO:0000256" key="1">
    <source>
        <dbReference type="ARBA" id="ARBA00006620"/>
    </source>
</evidence>
<dbReference type="RefSeq" id="WP_335913893.1">
    <property type="nucleotide sequence ID" value="NZ_JBAMYB010000011.1"/>
</dbReference>
<keyword evidence="5" id="KW-0378">Hydrolase</keyword>
<evidence type="ECO:0000256" key="7">
    <source>
        <dbReference type="ARBA" id="ARBA00023016"/>
    </source>
</evidence>
<evidence type="ECO:0000313" key="9">
    <source>
        <dbReference type="Proteomes" id="UP001531129"/>
    </source>
</evidence>
<keyword evidence="6" id="KW-0694">RNA-binding</keyword>
<dbReference type="SUPFAM" id="SSF54786">
    <property type="entry name" value="YcfA/nrd intein domain"/>
    <property type="match status" value="1"/>
</dbReference>
<evidence type="ECO:0000256" key="4">
    <source>
        <dbReference type="ARBA" id="ARBA00022759"/>
    </source>
</evidence>
<evidence type="ECO:0000313" key="8">
    <source>
        <dbReference type="EMBL" id="MEI1250217.1"/>
    </source>
</evidence>
<evidence type="ECO:0000256" key="6">
    <source>
        <dbReference type="ARBA" id="ARBA00022884"/>
    </source>
</evidence>
<sequence>MERNSQKIIARLKREGFEVVSIKGSHHKLRRGNQTVIVPHPKKDLPIGTALCLIP</sequence>
<keyword evidence="4" id="KW-0255">Endonuclease</keyword>
<accession>A0ABU8CMZ0</accession>